<dbReference type="EMBL" id="CAJNRF010009128">
    <property type="protein sequence ID" value="CAF2107413.1"/>
    <property type="molecule type" value="Genomic_DNA"/>
</dbReference>
<dbReference type="PANTHER" id="PTHR46704">
    <property type="entry name" value="CXC DOMAIN-CONTAINING PROTEIN-RELATED"/>
    <property type="match status" value="1"/>
</dbReference>
<gene>
    <name evidence="1" type="ORF">WKI299_LOCUS21599</name>
</gene>
<reference evidence="1" key="1">
    <citation type="submission" date="2021-02" db="EMBL/GenBank/DDBJ databases">
        <authorList>
            <person name="Nowell W R."/>
        </authorList>
    </citation>
    <scope>NUCLEOTIDE SEQUENCE</scope>
</reference>
<dbReference type="PANTHER" id="PTHR46704:SF9">
    <property type="entry name" value="BHLH DOMAIN-CONTAINING PROTEIN"/>
    <property type="match status" value="1"/>
</dbReference>
<dbReference type="Proteomes" id="UP000663856">
    <property type="component" value="Unassembled WGS sequence"/>
</dbReference>
<evidence type="ECO:0000313" key="1">
    <source>
        <dbReference type="EMBL" id="CAF2107413.1"/>
    </source>
</evidence>
<protein>
    <submittedName>
        <fullName evidence="1">Uncharacterized protein</fullName>
    </submittedName>
</protein>
<proteinExistence type="predicted"/>
<dbReference type="AlphaFoldDB" id="A0A816U7A8"/>
<comment type="caution">
    <text evidence="1">The sequence shown here is derived from an EMBL/GenBank/DDBJ whole genome shotgun (WGS) entry which is preliminary data.</text>
</comment>
<name>A0A816U7A8_9BILA</name>
<organism evidence="1 2">
    <name type="scientific">Rotaria magnacalcarata</name>
    <dbReference type="NCBI Taxonomy" id="392030"/>
    <lineage>
        <taxon>Eukaryota</taxon>
        <taxon>Metazoa</taxon>
        <taxon>Spiralia</taxon>
        <taxon>Gnathifera</taxon>
        <taxon>Rotifera</taxon>
        <taxon>Eurotatoria</taxon>
        <taxon>Bdelloidea</taxon>
        <taxon>Philodinida</taxon>
        <taxon>Philodinidae</taxon>
        <taxon>Rotaria</taxon>
    </lineage>
</organism>
<sequence>MLIQGINEDAIFAEIDMSMLNQWLRSVTVTDLGVPEQPDRPTEHDTLWSYAKWQQTPGIPEWKGYMHSLIKGMYSEKTKVIPLPFINSPPSDYDTAYTALKMALELCEKVNQKCCILTFDQPLYIKCREIVASSPPDTIMSNAVVRLGGFHLLMSFLGCIGYLMGGSGLKEVLCTVYAPLSVDHMLQGHAFARAVRGHILVQTALSKIIFSQMDITDDEQKNIKETMTNFLDDSPSLSSLHNTPY</sequence>
<accession>A0A816U7A8</accession>
<evidence type="ECO:0000313" key="2">
    <source>
        <dbReference type="Proteomes" id="UP000663856"/>
    </source>
</evidence>